<gene>
    <name evidence="1" type="ORF">CYLTODRAFT_284238</name>
</gene>
<evidence type="ECO:0000313" key="1">
    <source>
        <dbReference type="EMBL" id="KIY72922.1"/>
    </source>
</evidence>
<keyword evidence="2" id="KW-1185">Reference proteome</keyword>
<dbReference type="Proteomes" id="UP000054007">
    <property type="component" value="Unassembled WGS sequence"/>
</dbReference>
<dbReference type="EMBL" id="KN880439">
    <property type="protein sequence ID" value="KIY72922.1"/>
    <property type="molecule type" value="Genomic_DNA"/>
</dbReference>
<evidence type="ECO:0000313" key="2">
    <source>
        <dbReference type="Proteomes" id="UP000054007"/>
    </source>
</evidence>
<accession>A0A0D7BR69</accession>
<name>A0A0D7BR69_9AGAR</name>
<sequence length="97" mass="11591">MAFIMFIYRALHYFSVSAHLSYAHLDVVCLCPHRFLFCILCPSLFLFLLSEDHAQILCYLTLIFISGWFRRQLYYYCLLHQQFICTFFVGNGGHRHQ</sequence>
<protein>
    <submittedName>
        <fullName evidence="1">Uncharacterized protein</fullName>
    </submittedName>
</protein>
<proteinExistence type="predicted"/>
<reference evidence="1 2" key="1">
    <citation type="journal article" date="2015" name="Fungal Genet. Biol.">
        <title>Evolution of novel wood decay mechanisms in Agaricales revealed by the genome sequences of Fistulina hepatica and Cylindrobasidium torrendii.</title>
        <authorList>
            <person name="Floudas D."/>
            <person name="Held B.W."/>
            <person name="Riley R."/>
            <person name="Nagy L.G."/>
            <person name="Koehler G."/>
            <person name="Ransdell A.S."/>
            <person name="Younus H."/>
            <person name="Chow J."/>
            <person name="Chiniquy J."/>
            <person name="Lipzen A."/>
            <person name="Tritt A."/>
            <person name="Sun H."/>
            <person name="Haridas S."/>
            <person name="LaButti K."/>
            <person name="Ohm R.A."/>
            <person name="Kues U."/>
            <person name="Blanchette R.A."/>
            <person name="Grigoriev I.V."/>
            <person name="Minto R.E."/>
            <person name="Hibbett D.S."/>
        </authorList>
    </citation>
    <scope>NUCLEOTIDE SEQUENCE [LARGE SCALE GENOMIC DNA]</scope>
    <source>
        <strain evidence="1 2">FP15055 ss-10</strain>
    </source>
</reference>
<organism evidence="1 2">
    <name type="scientific">Cylindrobasidium torrendii FP15055 ss-10</name>
    <dbReference type="NCBI Taxonomy" id="1314674"/>
    <lineage>
        <taxon>Eukaryota</taxon>
        <taxon>Fungi</taxon>
        <taxon>Dikarya</taxon>
        <taxon>Basidiomycota</taxon>
        <taxon>Agaricomycotina</taxon>
        <taxon>Agaricomycetes</taxon>
        <taxon>Agaricomycetidae</taxon>
        <taxon>Agaricales</taxon>
        <taxon>Marasmiineae</taxon>
        <taxon>Physalacriaceae</taxon>
        <taxon>Cylindrobasidium</taxon>
    </lineage>
</organism>
<dbReference type="AlphaFoldDB" id="A0A0D7BR69"/>